<organism evidence="3 4">
    <name type="scientific">Streptosporangium nondiastaticum</name>
    <dbReference type="NCBI Taxonomy" id="35764"/>
    <lineage>
        <taxon>Bacteria</taxon>
        <taxon>Bacillati</taxon>
        <taxon>Actinomycetota</taxon>
        <taxon>Actinomycetes</taxon>
        <taxon>Streptosporangiales</taxon>
        <taxon>Streptosporangiaceae</taxon>
        <taxon>Streptosporangium</taxon>
    </lineage>
</organism>
<name>A0A9X7JU12_9ACTN</name>
<dbReference type="InterPro" id="IPR052019">
    <property type="entry name" value="F420H2_bilvrd_red/Heme_oxyg"/>
</dbReference>
<dbReference type="EMBL" id="PXWG01000007">
    <property type="protein sequence ID" value="PSJ29686.1"/>
    <property type="molecule type" value="Genomic_DNA"/>
</dbReference>
<dbReference type="OrthoDB" id="5115613at2"/>
<evidence type="ECO:0000256" key="1">
    <source>
        <dbReference type="ARBA" id="ARBA00023002"/>
    </source>
</evidence>
<keyword evidence="1" id="KW-0560">Oxidoreductase</keyword>
<dbReference type="Pfam" id="PF01243">
    <property type="entry name" value="PNPOx_N"/>
    <property type="match status" value="1"/>
</dbReference>
<reference evidence="3 4" key="1">
    <citation type="submission" date="2018-03" db="EMBL/GenBank/DDBJ databases">
        <title>Chitinolytic properties of Streptosporangium nondiastaticum TBG75A20.</title>
        <authorList>
            <person name="Gayathri V."/>
            <person name="Shiburaj S."/>
        </authorList>
    </citation>
    <scope>NUCLEOTIDE SEQUENCE [LARGE SCALE GENOMIC DNA]</scope>
    <source>
        <strain evidence="3 4">TBG75A20</strain>
    </source>
</reference>
<feature type="domain" description="Pyridoxamine 5'-phosphate oxidase N-terminal" evidence="2">
    <location>
        <begin position="18"/>
        <end position="124"/>
    </location>
</feature>
<dbReference type="GO" id="GO:0016627">
    <property type="term" value="F:oxidoreductase activity, acting on the CH-CH group of donors"/>
    <property type="evidence" value="ECO:0007669"/>
    <property type="project" value="TreeGrafter"/>
</dbReference>
<dbReference type="Proteomes" id="UP000242427">
    <property type="component" value="Unassembled WGS sequence"/>
</dbReference>
<dbReference type="RefSeq" id="WP_106674618.1">
    <property type="nucleotide sequence ID" value="NZ_PXWG01000007.1"/>
</dbReference>
<dbReference type="InterPro" id="IPR012349">
    <property type="entry name" value="Split_barrel_FMN-bd"/>
</dbReference>
<dbReference type="GO" id="GO:0070967">
    <property type="term" value="F:coenzyme F420 binding"/>
    <property type="evidence" value="ECO:0007669"/>
    <property type="project" value="TreeGrafter"/>
</dbReference>
<dbReference type="InterPro" id="IPR011576">
    <property type="entry name" value="Pyridox_Oxase_N"/>
</dbReference>
<evidence type="ECO:0000259" key="2">
    <source>
        <dbReference type="Pfam" id="PF01243"/>
    </source>
</evidence>
<evidence type="ECO:0000313" key="4">
    <source>
        <dbReference type="Proteomes" id="UP000242427"/>
    </source>
</evidence>
<accession>A0A9X7JU12</accession>
<comment type="caution">
    <text evidence="3">The sequence shown here is derived from an EMBL/GenBank/DDBJ whole genome shotgun (WGS) entry which is preliminary data.</text>
</comment>
<dbReference type="SUPFAM" id="SSF50475">
    <property type="entry name" value="FMN-binding split barrel"/>
    <property type="match status" value="1"/>
</dbReference>
<dbReference type="Gene3D" id="2.30.110.10">
    <property type="entry name" value="Electron Transport, Fmn-binding Protein, Chain A"/>
    <property type="match status" value="1"/>
</dbReference>
<gene>
    <name evidence="3" type="ORF">B7P34_05305</name>
</gene>
<keyword evidence="4" id="KW-1185">Reference proteome</keyword>
<protein>
    <submittedName>
        <fullName evidence="3">Pyridoxamine 5'-phosphate oxidase</fullName>
    </submittedName>
</protein>
<dbReference type="PANTHER" id="PTHR35176:SF6">
    <property type="entry name" value="HEME OXYGENASE HI_0854-RELATED"/>
    <property type="match status" value="1"/>
</dbReference>
<evidence type="ECO:0000313" key="3">
    <source>
        <dbReference type="EMBL" id="PSJ29686.1"/>
    </source>
</evidence>
<dbReference type="AlphaFoldDB" id="A0A9X7JU12"/>
<proteinExistence type="predicted"/>
<dbReference type="PANTHER" id="PTHR35176">
    <property type="entry name" value="HEME OXYGENASE HI_0854-RELATED"/>
    <property type="match status" value="1"/>
</dbReference>
<sequence length="150" mass="16359">MATWEQFENEASDLASLVRARFERAETHVLATLRKDGSPRVSGSEIAFLGPDLSFGSMLNAVKALDLQRDGRCAIHAHPGEGGDAKVSGVAFEVTDPEEKKTCATGGEPPGDFHAFRLDIREVVLTAVEDGELVVRLWRPGLPVKTFRRT</sequence>
<dbReference type="GO" id="GO:0005829">
    <property type="term" value="C:cytosol"/>
    <property type="evidence" value="ECO:0007669"/>
    <property type="project" value="TreeGrafter"/>
</dbReference>